<evidence type="ECO:0008006" key="4">
    <source>
        <dbReference type="Google" id="ProtNLM"/>
    </source>
</evidence>
<comment type="caution">
    <text evidence="2">The sequence shown here is derived from an EMBL/GenBank/DDBJ whole genome shotgun (WGS) entry which is preliminary data.</text>
</comment>
<keyword evidence="3" id="KW-1185">Reference proteome</keyword>
<protein>
    <recommendedName>
        <fullName evidence="4">Lipoprotein</fullName>
    </recommendedName>
</protein>
<keyword evidence="1" id="KW-0732">Signal</keyword>
<accession>A0ABS1DAJ3</accession>
<gene>
    <name evidence="2" type="ORF">CKO28_05395</name>
</gene>
<evidence type="ECO:0000256" key="1">
    <source>
        <dbReference type="SAM" id="SignalP"/>
    </source>
</evidence>
<dbReference type="Proteomes" id="UP001296873">
    <property type="component" value="Unassembled WGS sequence"/>
</dbReference>
<sequence length="185" mass="19537">MPRFIPRRPGAAPALAGLAALLALAGCASDDQPARLVCPPAVIPQESSQLIAFQGGGRDLTDVRFDLQVSDVALTCELERDDDARTLETELGVRFTAEKGPANTEGVASGRYFVAVVGPDGKVLKRRSFDIELELPGNQTRVAAAQYLSPTIPVADGAATDAYTIYVGLVLTPAQLRYNRANLGG</sequence>
<feature type="signal peptide" evidence="1">
    <location>
        <begin position="1"/>
        <end position="25"/>
    </location>
</feature>
<organism evidence="2 3">
    <name type="scientific">Rhodovibrio sodomensis</name>
    <dbReference type="NCBI Taxonomy" id="1088"/>
    <lineage>
        <taxon>Bacteria</taxon>
        <taxon>Pseudomonadati</taxon>
        <taxon>Pseudomonadota</taxon>
        <taxon>Alphaproteobacteria</taxon>
        <taxon>Rhodospirillales</taxon>
        <taxon>Rhodovibrionaceae</taxon>
        <taxon>Rhodovibrio</taxon>
    </lineage>
</organism>
<evidence type="ECO:0000313" key="3">
    <source>
        <dbReference type="Proteomes" id="UP001296873"/>
    </source>
</evidence>
<dbReference type="EMBL" id="NRRL01000007">
    <property type="protein sequence ID" value="MBK1667464.1"/>
    <property type="molecule type" value="Genomic_DNA"/>
</dbReference>
<feature type="chain" id="PRO_5046384617" description="Lipoprotein" evidence="1">
    <location>
        <begin position="26"/>
        <end position="185"/>
    </location>
</feature>
<proteinExistence type="predicted"/>
<dbReference type="RefSeq" id="WP_200339593.1">
    <property type="nucleotide sequence ID" value="NZ_NRRL01000007.1"/>
</dbReference>
<reference evidence="2 3" key="1">
    <citation type="journal article" date="2020" name="Microorganisms">
        <title>Osmotic Adaptation and Compatible Solute Biosynthesis of Phototrophic Bacteria as Revealed from Genome Analyses.</title>
        <authorList>
            <person name="Imhoff J.F."/>
            <person name="Rahn T."/>
            <person name="Kunzel S."/>
            <person name="Keller A."/>
            <person name="Neulinger S.C."/>
        </authorList>
    </citation>
    <scope>NUCLEOTIDE SEQUENCE [LARGE SCALE GENOMIC DNA]</scope>
    <source>
        <strain evidence="2 3">DSM 9895</strain>
    </source>
</reference>
<name>A0ABS1DAJ3_9PROT</name>
<evidence type="ECO:0000313" key="2">
    <source>
        <dbReference type="EMBL" id="MBK1667464.1"/>
    </source>
</evidence>
<dbReference type="PROSITE" id="PS51257">
    <property type="entry name" value="PROKAR_LIPOPROTEIN"/>
    <property type="match status" value="1"/>
</dbReference>